<organism evidence="1 2">
    <name type="scientific">Paenibacillus glacialis</name>
    <dbReference type="NCBI Taxonomy" id="494026"/>
    <lineage>
        <taxon>Bacteria</taxon>
        <taxon>Bacillati</taxon>
        <taxon>Bacillota</taxon>
        <taxon>Bacilli</taxon>
        <taxon>Bacillales</taxon>
        <taxon>Paenibacillaceae</taxon>
        <taxon>Paenibacillus</taxon>
    </lineage>
</organism>
<comment type="caution">
    <text evidence="1">The sequence shown here is derived from an EMBL/GenBank/DDBJ whole genome shotgun (WGS) entry which is preliminary data.</text>
</comment>
<evidence type="ECO:0000313" key="2">
    <source>
        <dbReference type="Proteomes" id="UP000076967"/>
    </source>
</evidence>
<reference evidence="1 2" key="1">
    <citation type="submission" date="2016-03" db="EMBL/GenBank/DDBJ databases">
        <title>Draft genome sequence of Paenibacillus glacialis DSM 22343.</title>
        <authorList>
            <person name="Shin S.-K."/>
            <person name="Yi H."/>
        </authorList>
    </citation>
    <scope>NUCLEOTIDE SEQUENCE [LARGE SCALE GENOMIC DNA]</scope>
    <source>
        <strain evidence="1 2">DSM 22343</strain>
    </source>
</reference>
<name>A0A162Q649_9BACL</name>
<evidence type="ECO:0000313" key="1">
    <source>
        <dbReference type="EMBL" id="OAB42970.1"/>
    </source>
</evidence>
<accession>A0A162Q649</accession>
<protein>
    <submittedName>
        <fullName evidence="1">Uncharacterized protein</fullName>
    </submittedName>
</protein>
<dbReference type="EMBL" id="LVJH01000017">
    <property type="protein sequence ID" value="OAB42970.1"/>
    <property type="molecule type" value="Genomic_DNA"/>
</dbReference>
<dbReference type="AlphaFoldDB" id="A0A162Q649"/>
<sequence>MVRTFRRCGRCVVSPSAAVKTGKYDSIGDDGDFPVLKAFAYRLSSGYNAPWYKNDNTEIRSKENKVKDTHRDKFKNNFYNSD</sequence>
<proteinExistence type="predicted"/>
<gene>
    <name evidence="1" type="ORF">PGLA_10975</name>
</gene>
<dbReference type="Proteomes" id="UP000076967">
    <property type="component" value="Unassembled WGS sequence"/>
</dbReference>
<keyword evidence="2" id="KW-1185">Reference proteome</keyword>
<dbReference type="STRING" id="494026.PGLA_10975"/>